<dbReference type="GO" id="GO:0003677">
    <property type="term" value="F:DNA binding"/>
    <property type="evidence" value="ECO:0007669"/>
    <property type="project" value="UniProtKB-UniRule"/>
</dbReference>
<feature type="domain" description="HTH tetR-type" evidence="4">
    <location>
        <begin position="12"/>
        <end position="72"/>
    </location>
</feature>
<keyword evidence="1" id="KW-0678">Repressor</keyword>
<dbReference type="Proteomes" id="UP001178322">
    <property type="component" value="Chromosome"/>
</dbReference>
<evidence type="ECO:0000256" key="2">
    <source>
        <dbReference type="ARBA" id="ARBA00023125"/>
    </source>
</evidence>
<evidence type="ECO:0000313" key="5">
    <source>
        <dbReference type="EMBL" id="WHY52345.1"/>
    </source>
</evidence>
<protein>
    <submittedName>
        <fullName evidence="5">Helix-turn-helix domain-containing protein</fullName>
    </submittedName>
</protein>
<evidence type="ECO:0000313" key="6">
    <source>
        <dbReference type="Proteomes" id="UP001178322"/>
    </source>
</evidence>
<dbReference type="InterPro" id="IPR050624">
    <property type="entry name" value="HTH-type_Tx_Regulator"/>
</dbReference>
<dbReference type="PRINTS" id="PR00455">
    <property type="entry name" value="HTHTETR"/>
</dbReference>
<evidence type="ECO:0000256" key="1">
    <source>
        <dbReference type="ARBA" id="ARBA00022491"/>
    </source>
</evidence>
<feature type="DNA-binding region" description="H-T-H motif" evidence="3">
    <location>
        <begin position="35"/>
        <end position="54"/>
    </location>
</feature>
<dbReference type="Gene3D" id="1.10.357.10">
    <property type="entry name" value="Tetracycline Repressor, domain 2"/>
    <property type="match status" value="1"/>
</dbReference>
<dbReference type="Pfam" id="PF00440">
    <property type="entry name" value="TetR_N"/>
    <property type="match status" value="1"/>
</dbReference>
<dbReference type="PROSITE" id="PS50977">
    <property type="entry name" value="HTH_TETR_2"/>
    <property type="match status" value="1"/>
</dbReference>
<dbReference type="RefSeq" id="WP_283870800.1">
    <property type="nucleotide sequence ID" value="NZ_CP126101.1"/>
</dbReference>
<dbReference type="PANTHER" id="PTHR43479">
    <property type="entry name" value="ACREF/ENVCD OPERON REPRESSOR-RELATED"/>
    <property type="match status" value="1"/>
</dbReference>
<name>A0AAX3X0S6_9BACI</name>
<evidence type="ECO:0000259" key="4">
    <source>
        <dbReference type="PROSITE" id="PS50977"/>
    </source>
</evidence>
<proteinExistence type="predicted"/>
<dbReference type="PANTHER" id="PTHR43479:SF11">
    <property type="entry name" value="ACREF_ENVCD OPERON REPRESSOR-RELATED"/>
    <property type="match status" value="1"/>
</dbReference>
<organism evidence="5 6">
    <name type="scientific">Lysinibacillus pakistanensis</name>
    <dbReference type="NCBI Taxonomy" id="759811"/>
    <lineage>
        <taxon>Bacteria</taxon>
        <taxon>Bacillati</taxon>
        <taxon>Bacillota</taxon>
        <taxon>Bacilli</taxon>
        <taxon>Bacillales</taxon>
        <taxon>Bacillaceae</taxon>
        <taxon>Lysinibacillus</taxon>
    </lineage>
</organism>
<dbReference type="EMBL" id="CP126101">
    <property type="protein sequence ID" value="WHY52345.1"/>
    <property type="molecule type" value="Genomic_DNA"/>
</dbReference>
<dbReference type="SUPFAM" id="SSF46689">
    <property type="entry name" value="Homeodomain-like"/>
    <property type="match status" value="1"/>
</dbReference>
<reference evidence="5" key="1">
    <citation type="submission" date="2023-05" db="EMBL/GenBank/DDBJ databases">
        <title>Comparative genomics of Bacillaceae isolates and their secondary metabolite potential.</title>
        <authorList>
            <person name="Song L."/>
            <person name="Nielsen L.J."/>
            <person name="Mohite O."/>
            <person name="Xu X."/>
            <person name="Weber T."/>
            <person name="Kovacs A.T."/>
        </authorList>
    </citation>
    <scope>NUCLEOTIDE SEQUENCE</scope>
    <source>
        <strain evidence="5">LY1</strain>
    </source>
</reference>
<keyword evidence="2 3" id="KW-0238">DNA-binding</keyword>
<dbReference type="InterPro" id="IPR009057">
    <property type="entry name" value="Homeodomain-like_sf"/>
</dbReference>
<sequence>MARGRKINSNGERSKQLLLEKAMELFSMKGYHETKISDIVKAANVTQPTFYLYFESKDSLYNDLNRRFLYEFDQIMNKSSEQVEKGFAGFIRALEQKITLLFIYIIENPTLTKIGFLESTQSHLVKSQLSEHFLHLINLHDCMHILQSYRVDSLIMVDSFVGSLERLIVTHLFEQKKQPVDLAKDVIHLYFLRDYSGNT</sequence>
<evidence type="ECO:0000256" key="3">
    <source>
        <dbReference type="PROSITE-ProRule" id="PRU00335"/>
    </source>
</evidence>
<dbReference type="AlphaFoldDB" id="A0AAX3X0S6"/>
<gene>
    <name evidence="5" type="ORF">QNH24_03650</name>
</gene>
<accession>A0AAX3X0S6</accession>
<dbReference type="InterPro" id="IPR001647">
    <property type="entry name" value="HTH_TetR"/>
</dbReference>